<feature type="region of interest" description="Disordered" evidence="4">
    <location>
        <begin position="123"/>
        <end position="152"/>
    </location>
</feature>
<gene>
    <name evidence="7" type="ORF">V1264_009105</name>
</gene>
<feature type="domain" description="SERRATE/Ars2 C-terminal" evidence="5">
    <location>
        <begin position="720"/>
        <end position="912"/>
    </location>
</feature>
<feature type="compositionally biased region" description="Acidic residues" evidence="4">
    <location>
        <begin position="401"/>
        <end position="415"/>
    </location>
</feature>
<evidence type="ECO:0000259" key="5">
    <source>
        <dbReference type="Pfam" id="PF04959"/>
    </source>
</evidence>
<dbReference type="Pfam" id="PF12066">
    <property type="entry name" value="SERRATE_Ars2_N"/>
    <property type="match status" value="1"/>
</dbReference>
<evidence type="ECO:0000256" key="2">
    <source>
        <dbReference type="ARBA" id="ARBA00005407"/>
    </source>
</evidence>
<feature type="compositionally biased region" description="Basic and acidic residues" evidence="4">
    <location>
        <begin position="912"/>
        <end position="926"/>
    </location>
</feature>
<feature type="region of interest" description="Disordered" evidence="4">
    <location>
        <begin position="1"/>
        <end position="97"/>
    </location>
</feature>
<keyword evidence="8" id="KW-1185">Reference proteome</keyword>
<keyword evidence="3" id="KW-0539">Nucleus</keyword>
<evidence type="ECO:0008006" key="9">
    <source>
        <dbReference type="Google" id="ProtNLM"/>
    </source>
</evidence>
<dbReference type="InterPro" id="IPR012677">
    <property type="entry name" value="Nucleotide-bd_a/b_plait_sf"/>
</dbReference>
<dbReference type="InterPro" id="IPR039727">
    <property type="entry name" value="SE/Ars2"/>
</dbReference>
<dbReference type="AlphaFoldDB" id="A0AAN9AR04"/>
<dbReference type="GO" id="GO:0003676">
    <property type="term" value="F:nucleic acid binding"/>
    <property type="evidence" value="ECO:0007669"/>
    <property type="project" value="InterPro"/>
</dbReference>
<evidence type="ECO:0000256" key="1">
    <source>
        <dbReference type="ARBA" id="ARBA00004123"/>
    </source>
</evidence>
<feature type="region of interest" description="Disordered" evidence="4">
    <location>
        <begin position="887"/>
        <end position="934"/>
    </location>
</feature>
<name>A0AAN9AR04_9CAEN</name>
<dbReference type="EMBL" id="JBAMIC010000022">
    <property type="protein sequence ID" value="KAK7091422.1"/>
    <property type="molecule type" value="Genomic_DNA"/>
</dbReference>
<dbReference type="InterPro" id="IPR007042">
    <property type="entry name" value="SERRATE/Ars2_C"/>
</dbReference>
<feature type="domain" description="SERRATE/Ars2 N-terminal" evidence="6">
    <location>
        <begin position="176"/>
        <end position="285"/>
    </location>
</feature>
<dbReference type="GO" id="GO:0016604">
    <property type="term" value="C:nuclear body"/>
    <property type="evidence" value="ECO:0007669"/>
    <property type="project" value="TreeGrafter"/>
</dbReference>
<dbReference type="InterPro" id="IPR035979">
    <property type="entry name" value="RBD_domain_sf"/>
</dbReference>
<feature type="compositionally biased region" description="Low complexity" evidence="4">
    <location>
        <begin position="430"/>
        <end position="440"/>
    </location>
</feature>
<dbReference type="PANTHER" id="PTHR13165">
    <property type="entry name" value="ARSENITE-RESISTANCE PROTEIN 2"/>
    <property type="match status" value="1"/>
</dbReference>
<feature type="compositionally biased region" description="Basic and acidic residues" evidence="4">
    <location>
        <begin position="314"/>
        <end position="339"/>
    </location>
</feature>
<organism evidence="7 8">
    <name type="scientific">Littorina saxatilis</name>
    <dbReference type="NCBI Taxonomy" id="31220"/>
    <lineage>
        <taxon>Eukaryota</taxon>
        <taxon>Metazoa</taxon>
        <taxon>Spiralia</taxon>
        <taxon>Lophotrochozoa</taxon>
        <taxon>Mollusca</taxon>
        <taxon>Gastropoda</taxon>
        <taxon>Caenogastropoda</taxon>
        <taxon>Littorinimorpha</taxon>
        <taxon>Littorinoidea</taxon>
        <taxon>Littorinidae</taxon>
        <taxon>Littorina</taxon>
    </lineage>
</organism>
<dbReference type="Pfam" id="PF04959">
    <property type="entry name" value="ARS2"/>
    <property type="match status" value="1"/>
</dbReference>
<comment type="caution">
    <text evidence="7">The sequence shown here is derived from an EMBL/GenBank/DDBJ whole genome shotgun (WGS) entry which is preliminary data.</text>
</comment>
<feature type="compositionally biased region" description="Basic and acidic residues" evidence="4">
    <location>
        <begin position="62"/>
        <end position="93"/>
    </location>
</feature>
<proteinExistence type="inferred from homology"/>
<evidence type="ECO:0000256" key="3">
    <source>
        <dbReference type="ARBA" id="ARBA00023242"/>
    </source>
</evidence>
<feature type="region of interest" description="Disordered" evidence="4">
    <location>
        <begin position="830"/>
        <end position="866"/>
    </location>
</feature>
<feature type="compositionally biased region" description="Low complexity" evidence="4">
    <location>
        <begin position="851"/>
        <end position="861"/>
    </location>
</feature>
<feature type="compositionally biased region" description="Basic and acidic residues" evidence="4">
    <location>
        <begin position="349"/>
        <end position="358"/>
    </location>
</feature>
<dbReference type="Proteomes" id="UP001374579">
    <property type="component" value="Unassembled WGS sequence"/>
</dbReference>
<evidence type="ECO:0000256" key="4">
    <source>
        <dbReference type="SAM" id="MobiDB-lite"/>
    </source>
</evidence>
<evidence type="ECO:0000313" key="7">
    <source>
        <dbReference type="EMBL" id="KAK7091422.1"/>
    </source>
</evidence>
<dbReference type="Gene3D" id="3.30.70.330">
    <property type="match status" value="1"/>
</dbReference>
<protein>
    <recommendedName>
        <fullName evidence="9">Serrate RNA effector molecule homolog</fullName>
    </recommendedName>
</protein>
<dbReference type="InterPro" id="IPR021933">
    <property type="entry name" value="SERRATE/Ars2_N"/>
</dbReference>
<feature type="compositionally biased region" description="Basic residues" evidence="4">
    <location>
        <begin position="385"/>
        <end position="394"/>
    </location>
</feature>
<evidence type="ECO:0000313" key="8">
    <source>
        <dbReference type="Proteomes" id="UP001374579"/>
    </source>
</evidence>
<accession>A0AAN9AR04</accession>
<feature type="compositionally biased region" description="Basic and acidic residues" evidence="4">
    <location>
        <begin position="444"/>
        <end position="462"/>
    </location>
</feature>
<feature type="region of interest" description="Disordered" evidence="4">
    <location>
        <begin position="297"/>
        <end position="489"/>
    </location>
</feature>
<dbReference type="GO" id="GO:0031053">
    <property type="term" value="P:primary miRNA processing"/>
    <property type="evidence" value="ECO:0007669"/>
    <property type="project" value="TreeGrafter"/>
</dbReference>
<comment type="subcellular location">
    <subcellularLocation>
        <location evidence="1">Nucleus</location>
    </subcellularLocation>
</comment>
<reference evidence="7 8" key="1">
    <citation type="submission" date="2024-02" db="EMBL/GenBank/DDBJ databases">
        <title>Chromosome-scale genome assembly of the rough periwinkle Littorina saxatilis.</title>
        <authorList>
            <person name="De Jode A."/>
            <person name="Faria R."/>
            <person name="Formenti G."/>
            <person name="Sims Y."/>
            <person name="Smith T.P."/>
            <person name="Tracey A."/>
            <person name="Wood J.M.D."/>
            <person name="Zagrodzka Z.B."/>
            <person name="Johannesson K."/>
            <person name="Butlin R.K."/>
            <person name="Leder E.H."/>
        </authorList>
    </citation>
    <scope>NUCLEOTIDE SEQUENCE [LARGE SCALE GENOMIC DNA]</scope>
    <source>
        <strain evidence="7">Snail1</strain>
        <tissue evidence="7">Muscle</tissue>
    </source>
</reference>
<dbReference type="PANTHER" id="PTHR13165:SF0">
    <property type="entry name" value="SERRATE RNA EFFECTOR MOLECULE HOMOLOG"/>
    <property type="match status" value="1"/>
</dbReference>
<evidence type="ECO:0000259" key="6">
    <source>
        <dbReference type="Pfam" id="PF12066"/>
    </source>
</evidence>
<dbReference type="SUPFAM" id="SSF54928">
    <property type="entry name" value="RNA-binding domain, RBD"/>
    <property type="match status" value="1"/>
</dbReference>
<comment type="similarity">
    <text evidence="2">Belongs to the ARS2 family.</text>
</comment>
<sequence>MADSDDDYDRRKGRDKFRRERNDYDRREERGHRDSWEDRRGMRGNYNRQSVRSREIWNNSRNNRDRRDMYGGRDQYENRRRERFSPPRQDMGHQVKRMRRDWDDAYPHYDMPYSGRGGGPGQMMGGAGEHGRHPWGHGATPDMGNLPPHRDFTVTVGGPNRNDPDYPTQPPMLTFKQFLTQQDDTIGEEDAIKKYNEYKQDFKRQQISEFFLAHKEEEWFKSKFHPEEYAKRQEELKTSLQKRLAVFTELRDTGRLDNLALDVDKYDDILKILDAGVILMEGGTDLDLTILDQLPEKEEEMRSRTTSENVPAEKTPEKEKKEKEEAAPPPKKEEDKEKEEGEEDEEEKTEEKAPDKPMEMAITPEQEELQRKAKEYQQQQQEQKRRGKRKKNKREKSEYSYESESESDSGSESDMEPAPPGLEEEPLPPGTEAAAAAAAANGTSEDKEKQEDKTTPNNKEKEEGEEGEEKEENTKPEEEETPRPRPLHRTNSIFLRNLAPTITKQEVEALCKRYPGFMRVALQDPQPERCFFRRGWATFAKKVNIKDICWNLNNIRLRDCELGATLNRELKLRVRPVNGLTVHKAVARNDIKLAARIIQNLDRKWGLWVDLDEEKKDEEKDIVFTFVSKNPVLHNITDYLVEEGSYEEEELLGTTDDDKKDSNNEITVERDDNMLKVLDRMILYLRIVHSVDYYSANEYPNEDEMPHRCGIMHARGMPPGATAKITQSDVTEYMSNFESKLKPFLDVNSSLTEEEAVKLGKKNPEIEVEKFVQANTQELAKDKWLCPLSGKKFKGPDFVRKHVFNKHGEKVEEVKKEVAFFNNYLMYPKRPSLPEHPGNRPPPQRETPQYTAPSAMTAATPAQPPGGMMGGFGGRNPPMMYGGSMPSFGAPSYGGRDTRDFTSRRGGRGYGRRSDPRPIIEYRDLDAPDEMDIF</sequence>
<feature type="compositionally biased region" description="Basic and acidic residues" evidence="4">
    <location>
        <begin position="8"/>
        <end position="41"/>
    </location>
</feature>